<feature type="non-terminal residue" evidence="1">
    <location>
        <position position="143"/>
    </location>
</feature>
<name>A0ABS7CHR3_9BACL</name>
<gene>
    <name evidence="1" type="ORF">K0U00_41080</name>
</gene>
<dbReference type="Proteomes" id="UP001519887">
    <property type="component" value="Unassembled WGS sequence"/>
</dbReference>
<comment type="caution">
    <text evidence="1">The sequence shown here is derived from an EMBL/GenBank/DDBJ whole genome shotgun (WGS) entry which is preliminary data.</text>
</comment>
<organism evidence="1 2">
    <name type="scientific">Paenibacillus sepulcri</name>
    <dbReference type="NCBI Taxonomy" id="359917"/>
    <lineage>
        <taxon>Bacteria</taxon>
        <taxon>Bacillati</taxon>
        <taxon>Bacillota</taxon>
        <taxon>Bacilli</taxon>
        <taxon>Bacillales</taxon>
        <taxon>Paenibacillaceae</taxon>
        <taxon>Paenibacillus</taxon>
    </lineage>
</organism>
<reference evidence="1 2" key="1">
    <citation type="submission" date="2021-07" db="EMBL/GenBank/DDBJ databases">
        <title>Paenibacillus radiodurans sp. nov., isolated from the southeastern edge of Tengger Desert.</title>
        <authorList>
            <person name="Zhang G."/>
        </authorList>
    </citation>
    <scope>NUCLEOTIDE SEQUENCE [LARGE SCALE GENOMIC DNA]</scope>
    <source>
        <strain evidence="1 2">CCM 7311</strain>
    </source>
</reference>
<keyword evidence="2" id="KW-1185">Reference proteome</keyword>
<protein>
    <submittedName>
        <fullName evidence="1">Uncharacterized protein</fullName>
    </submittedName>
</protein>
<proteinExistence type="predicted"/>
<sequence>MRMARIGVLSDQQAVRRRHRYGINVFESYIGELLAHAGLPFQWINRVGDIQQYDLDVLIIALAEEDPETEEAIWAYSEQGGTVISYGGLNRLAVRLGCFEQRELAVGYTDPDRQGAFGDVPLRYLSAKPWEIGETSVAYCAQA</sequence>
<evidence type="ECO:0000313" key="1">
    <source>
        <dbReference type="EMBL" id="MBW7460477.1"/>
    </source>
</evidence>
<accession>A0ABS7CHR3</accession>
<dbReference type="EMBL" id="JAHZIK010002253">
    <property type="protein sequence ID" value="MBW7460477.1"/>
    <property type="molecule type" value="Genomic_DNA"/>
</dbReference>
<evidence type="ECO:0000313" key="2">
    <source>
        <dbReference type="Proteomes" id="UP001519887"/>
    </source>
</evidence>